<comment type="catalytic activity">
    <reaction evidence="6">
        <text>(E)-4-coumarate + ATP + CoA = (E)-4-coumaroyl-CoA + AMP + diphosphate</text>
        <dbReference type="Rhea" id="RHEA:19641"/>
        <dbReference type="ChEBI" id="CHEBI:12876"/>
        <dbReference type="ChEBI" id="CHEBI:30616"/>
        <dbReference type="ChEBI" id="CHEBI:33019"/>
        <dbReference type="ChEBI" id="CHEBI:57287"/>
        <dbReference type="ChEBI" id="CHEBI:85008"/>
        <dbReference type="ChEBI" id="CHEBI:456215"/>
        <dbReference type="EC" id="6.2.1.12"/>
    </reaction>
    <physiologicalReaction direction="left-to-right" evidence="6">
        <dbReference type="Rhea" id="RHEA:19642"/>
    </physiologicalReaction>
</comment>
<dbReference type="InterPro" id="IPR012677">
    <property type="entry name" value="Nucleotide-bd_a/b_plait_sf"/>
</dbReference>
<evidence type="ECO:0000256" key="8">
    <source>
        <dbReference type="PROSITE-ProRule" id="PRU00176"/>
    </source>
</evidence>
<dbReference type="InterPro" id="IPR020845">
    <property type="entry name" value="AMP-binding_CS"/>
</dbReference>
<comment type="caution">
    <text evidence="10">The sequence shown here is derived from an EMBL/GenBank/DDBJ whole genome shotgun (WGS) entry which is preliminary data.</text>
</comment>
<evidence type="ECO:0000259" key="9">
    <source>
        <dbReference type="PROSITE" id="PS50102"/>
    </source>
</evidence>
<dbReference type="PROSITE" id="PS50102">
    <property type="entry name" value="RRM"/>
    <property type="match status" value="1"/>
</dbReference>
<organism evidence="10 11">
    <name type="scientific">Dioscorea zingiberensis</name>
    <dbReference type="NCBI Taxonomy" id="325984"/>
    <lineage>
        <taxon>Eukaryota</taxon>
        <taxon>Viridiplantae</taxon>
        <taxon>Streptophyta</taxon>
        <taxon>Embryophyta</taxon>
        <taxon>Tracheophyta</taxon>
        <taxon>Spermatophyta</taxon>
        <taxon>Magnoliopsida</taxon>
        <taxon>Liliopsida</taxon>
        <taxon>Dioscoreales</taxon>
        <taxon>Dioscoreaceae</taxon>
        <taxon>Dioscorea</taxon>
    </lineage>
</organism>
<dbReference type="PROSITE" id="PS00455">
    <property type="entry name" value="AMP_BINDING"/>
    <property type="match status" value="1"/>
</dbReference>
<dbReference type="InterPro" id="IPR000873">
    <property type="entry name" value="AMP-dep_synth/lig_dom"/>
</dbReference>
<keyword evidence="4" id="KW-0547">Nucleotide-binding</keyword>
<dbReference type="GO" id="GO:0009698">
    <property type="term" value="P:phenylpropanoid metabolic process"/>
    <property type="evidence" value="ECO:0007669"/>
    <property type="project" value="UniProtKB-ARBA"/>
</dbReference>
<dbReference type="GO" id="GO:0016020">
    <property type="term" value="C:membrane"/>
    <property type="evidence" value="ECO:0007669"/>
    <property type="project" value="TreeGrafter"/>
</dbReference>
<evidence type="ECO:0000256" key="1">
    <source>
        <dbReference type="ARBA" id="ARBA00006432"/>
    </source>
</evidence>
<comment type="similarity">
    <text evidence="1">Belongs to the ATP-dependent AMP-binding enzyme family.</text>
</comment>
<gene>
    <name evidence="10" type="ORF">J5N97_012363</name>
</gene>
<evidence type="ECO:0000256" key="4">
    <source>
        <dbReference type="ARBA" id="ARBA00022741"/>
    </source>
</evidence>
<dbReference type="PANTHER" id="PTHR43272">
    <property type="entry name" value="LONG-CHAIN-FATTY-ACID--COA LIGASE"/>
    <property type="match status" value="1"/>
</dbReference>
<dbReference type="SUPFAM" id="SSF54928">
    <property type="entry name" value="RNA-binding domain, RBD"/>
    <property type="match status" value="1"/>
</dbReference>
<evidence type="ECO:0000313" key="10">
    <source>
        <dbReference type="EMBL" id="KAJ0976889.1"/>
    </source>
</evidence>
<dbReference type="InterPro" id="IPR042099">
    <property type="entry name" value="ANL_N_sf"/>
</dbReference>
<dbReference type="GO" id="GO:0005783">
    <property type="term" value="C:endoplasmic reticulum"/>
    <property type="evidence" value="ECO:0007669"/>
    <property type="project" value="TreeGrafter"/>
</dbReference>
<dbReference type="OrthoDB" id="1700726at2759"/>
<dbReference type="AlphaFoldDB" id="A0A9D5CPK9"/>
<protein>
    <recommendedName>
        <fullName evidence="2">4-coumarate--CoA ligase</fullName>
        <ecNumber evidence="2">6.2.1.12</ecNumber>
    </recommendedName>
</protein>
<dbReference type="CDD" id="cd00590">
    <property type="entry name" value="RRM_SF"/>
    <property type="match status" value="1"/>
</dbReference>
<evidence type="ECO:0000313" key="11">
    <source>
        <dbReference type="Proteomes" id="UP001085076"/>
    </source>
</evidence>
<reference evidence="10" key="1">
    <citation type="submission" date="2021-03" db="EMBL/GenBank/DDBJ databases">
        <authorList>
            <person name="Li Z."/>
            <person name="Yang C."/>
        </authorList>
    </citation>
    <scope>NUCLEOTIDE SEQUENCE</scope>
    <source>
        <strain evidence="10">Dzin_1.0</strain>
        <tissue evidence="10">Leaf</tissue>
    </source>
</reference>
<dbReference type="Gene3D" id="3.30.70.330">
    <property type="match status" value="1"/>
</dbReference>
<keyword evidence="11" id="KW-1185">Reference proteome</keyword>
<reference evidence="10" key="2">
    <citation type="journal article" date="2022" name="Hortic Res">
        <title>The genome of Dioscorea zingiberensis sheds light on the biosynthesis, origin and evolution of the medicinally important diosgenin saponins.</title>
        <authorList>
            <person name="Li Y."/>
            <person name="Tan C."/>
            <person name="Li Z."/>
            <person name="Guo J."/>
            <person name="Li S."/>
            <person name="Chen X."/>
            <person name="Wang C."/>
            <person name="Dai X."/>
            <person name="Yang H."/>
            <person name="Song W."/>
            <person name="Hou L."/>
            <person name="Xu J."/>
            <person name="Tong Z."/>
            <person name="Xu A."/>
            <person name="Yuan X."/>
            <person name="Wang W."/>
            <person name="Yang Q."/>
            <person name="Chen L."/>
            <person name="Sun Z."/>
            <person name="Wang K."/>
            <person name="Pan B."/>
            <person name="Chen J."/>
            <person name="Bao Y."/>
            <person name="Liu F."/>
            <person name="Qi X."/>
            <person name="Gang D.R."/>
            <person name="Wen J."/>
            <person name="Li J."/>
        </authorList>
    </citation>
    <scope>NUCLEOTIDE SEQUENCE</scope>
    <source>
        <strain evidence="10">Dzin_1.0</strain>
    </source>
</reference>
<dbReference type="InterPro" id="IPR035979">
    <property type="entry name" value="RBD_domain_sf"/>
</dbReference>
<dbReference type="GO" id="GO:0004467">
    <property type="term" value="F:long-chain fatty acid-CoA ligase activity"/>
    <property type="evidence" value="ECO:0007669"/>
    <property type="project" value="UniProtKB-EC"/>
</dbReference>
<evidence type="ECO:0000256" key="2">
    <source>
        <dbReference type="ARBA" id="ARBA00012959"/>
    </source>
</evidence>
<dbReference type="PANTHER" id="PTHR43272:SF83">
    <property type="entry name" value="ACYL-COA SYNTHETASE LONG-CHAIN, ISOFORM J"/>
    <property type="match status" value="1"/>
</dbReference>
<dbReference type="GO" id="GO:0003723">
    <property type="term" value="F:RNA binding"/>
    <property type="evidence" value="ECO:0007669"/>
    <property type="project" value="UniProtKB-UniRule"/>
</dbReference>
<dbReference type="Proteomes" id="UP001085076">
    <property type="component" value="Miscellaneous, Linkage group lg03"/>
</dbReference>
<name>A0A9D5CPK9_9LILI</name>
<comment type="catalytic activity">
    <reaction evidence="7">
        <text>a long-chain fatty acid + ATP + CoA = a long-chain fatty acyl-CoA + AMP + diphosphate</text>
        <dbReference type="Rhea" id="RHEA:15421"/>
        <dbReference type="ChEBI" id="CHEBI:30616"/>
        <dbReference type="ChEBI" id="CHEBI:33019"/>
        <dbReference type="ChEBI" id="CHEBI:57287"/>
        <dbReference type="ChEBI" id="CHEBI:57560"/>
        <dbReference type="ChEBI" id="CHEBI:83139"/>
        <dbReference type="ChEBI" id="CHEBI:456215"/>
        <dbReference type="EC" id="6.2.1.3"/>
    </reaction>
</comment>
<dbReference type="InterPro" id="IPR000504">
    <property type="entry name" value="RRM_dom"/>
</dbReference>
<dbReference type="EC" id="6.2.1.12" evidence="2"/>
<proteinExistence type="inferred from homology"/>
<dbReference type="SMART" id="SM00360">
    <property type="entry name" value="RRM"/>
    <property type="match status" value="1"/>
</dbReference>
<dbReference type="EMBL" id="JAGGNH010000003">
    <property type="protein sequence ID" value="KAJ0976889.1"/>
    <property type="molecule type" value="Genomic_DNA"/>
</dbReference>
<evidence type="ECO:0000256" key="7">
    <source>
        <dbReference type="ARBA" id="ARBA00036813"/>
    </source>
</evidence>
<evidence type="ECO:0000256" key="3">
    <source>
        <dbReference type="ARBA" id="ARBA00022598"/>
    </source>
</evidence>
<accession>A0A9D5CPK9</accession>
<dbReference type="GO" id="GO:0106290">
    <property type="term" value="F:trans-cinnamate-CoA ligase activity"/>
    <property type="evidence" value="ECO:0007669"/>
    <property type="project" value="UniProtKB-ARBA"/>
</dbReference>
<feature type="domain" description="RRM" evidence="9">
    <location>
        <begin position="129"/>
        <end position="212"/>
    </location>
</feature>
<sequence length="979" mass="107601">MWMRMLMGQYWPKTRNGANSFNIFKGQSVRSRILLAEGQPRRFPGPRTEAGVAGRGSRLRLGTRRVAWRGSVAIDFGLRQASATGSASQATRDGIKLCNMASTSAPDKVTSTQENLRKEYAAFQEKVKRTVFLDNMSSQVTEAVIRTALGQFGNVVNVEFIPNATIPFDIPQCALVEMGNEKEATAIISEMKNFPFMMSGMPRPVRAQPAKAGMFADRPSPPGRKPKVRWVKPSDPEFEVGKKLKKLVKKHRAETHALVQLQIVEEAKIEKQQSDQLKANYKKYEMIESVIQDGTTARLARKSKNGKKRGVRVEVGGEPDYAVRNCRFTSPVETFTEGVSTLAELFEHSCKIYSNNRLLGSRKLIAKETEVAKDGRSFDKLHLGNYEWLSYGEAFQVVCNFASGLVCLGHRNGERIAIFADTQAEWFIALQGCFRRNITVVTIYASLGEEALCHSLNETEVSTIICGHKELKKLVNVSGQLGTVMRVIYMSDDGITSEISFTEKNTRWTITSFVEVVKLGRENPVNAGLPVSNDIAVIMYTSGSTGLPKGVMMTHGNVLATVSAVMMIVPAIGSKDVYLAYLPLAHIFELVAEAVMVAAGCSIGYGSALTLTDTSNKIKKGTKGDASVLGPTLMAAVPAILDRVRDGVHKNVDAKGGLAKRLFEIAYGRRLNAINGSWFGAWGLEKILWNFLVFRKVQAILGGKIRFLLSGAAPLSADTQRFINVCLGAPIGQGYGLTETCAGGSFTEYGDVSVGRAGAPLPCSFIKLIDWPEGGYLNTDTPMPRGEIVIGGPNVTAGYFKNEAKTREVYKTDEKGMRWFYTGDIGRFHTDGCLEIIDRKKDIVKLQHGEYVSLGKIEAALIVSPYVDNIMLHADPFHSYCVAVVSATPQVIEKWALQQGITFTDIEDLCRKEETLKEVHGSLVKVAKQARLEKFEIPSKIKLPPGPWTPESGLVTAALKLKREVISKAYAEDIAQLYA</sequence>
<dbReference type="SUPFAM" id="SSF56801">
    <property type="entry name" value="Acetyl-CoA synthetase-like"/>
    <property type="match status" value="1"/>
</dbReference>
<dbReference type="Pfam" id="PF00501">
    <property type="entry name" value="AMP-binding"/>
    <property type="match status" value="1"/>
</dbReference>
<keyword evidence="5" id="KW-0067">ATP-binding</keyword>
<keyword evidence="3" id="KW-0436">Ligase</keyword>
<dbReference type="GO" id="GO:0005524">
    <property type="term" value="F:ATP binding"/>
    <property type="evidence" value="ECO:0007669"/>
    <property type="project" value="UniProtKB-KW"/>
</dbReference>
<keyword evidence="8" id="KW-0694">RNA-binding</keyword>
<evidence type="ECO:0000256" key="6">
    <source>
        <dbReference type="ARBA" id="ARBA00034252"/>
    </source>
</evidence>
<evidence type="ECO:0000256" key="5">
    <source>
        <dbReference type="ARBA" id="ARBA00022840"/>
    </source>
</evidence>
<dbReference type="GO" id="GO:0016207">
    <property type="term" value="F:4-coumarate-CoA ligase activity"/>
    <property type="evidence" value="ECO:0007669"/>
    <property type="project" value="UniProtKB-EC"/>
</dbReference>
<dbReference type="Gene3D" id="3.40.50.12780">
    <property type="entry name" value="N-terminal domain of ligase-like"/>
    <property type="match status" value="1"/>
</dbReference>